<dbReference type="Proteomes" id="UP000002207">
    <property type="component" value="Chromosome"/>
</dbReference>
<dbReference type="EMBL" id="CP001472">
    <property type="protein sequence ID" value="ACO32164.1"/>
    <property type="molecule type" value="Genomic_DNA"/>
</dbReference>
<dbReference type="AlphaFoldDB" id="C1F5X1"/>
<dbReference type="STRING" id="240015.ACP_1378"/>
<keyword evidence="2" id="KW-1185">Reference proteome</keyword>
<evidence type="ECO:0000313" key="2">
    <source>
        <dbReference type="Proteomes" id="UP000002207"/>
    </source>
</evidence>
<dbReference type="HOGENOM" id="CLU_3057458_0_0_0"/>
<protein>
    <submittedName>
        <fullName evidence="1">Uncharacterized protein</fullName>
    </submittedName>
</protein>
<organism evidence="1 2">
    <name type="scientific">Acidobacterium capsulatum (strain ATCC 51196 / DSM 11244 / BCRC 80197 / JCM 7670 / NBRC 15755 / NCIMB 13165 / 161)</name>
    <dbReference type="NCBI Taxonomy" id="240015"/>
    <lineage>
        <taxon>Bacteria</taxon>
        <taxon>Pseudomonadati</taxon>
        <taxon>Acidobacteriota</taxon>
        <taxon>Terriglobia</taxon>
        <taxon>Terriglobales</taxon>
        <taxon>Acidobacteriaceae</taxon>
        <taxon>Acidobacterium</taxon>
    </lineage>
</organism>
<proteinExistence type="predicted"/>
<name>C1F5X1_ACIC5</name>
<reference evidence="1 2" key="1">
    <citation type="journal article" date="2009" name="Appl. Environ. Microbiol.">
        <title>Three genomes from the phylum Acidobacteria provide insight into the lifestyles of these microorganisms in soils.</title>
        <authorList>
            <person name="Ward N.L."/>
            <person name="Challacombe J.F."/>
            <person name="Janssen P.H."/>
            <person name="Henrissat B."/>
            <person name="Coutinho P.M."/>
            <person name="Wu M."/>
            <person name="Xie G."/>
            <person name="Haft D.H."/>
            <person name="Sait M."/>
            <person name="Badger J."/>
            <person name="Barabote R.D."/>
            <person name="Bradley B."/>
            <person name="Brettin T.S."/>
            <person name="Brinkac L.M."/>
            <person name="Bruce D."/>
            <person name="Creasy T."/>
            <person name="Daugherty S.C."/>
            <person name="Davidsen T.M."/>
            <person name="DeBoy R.T."/>
            <person name="Detter J.C."/>
            <person name="Dodson R.J."/>
            <person name="Durkin A.S."/>
            <person name="Ganapathy A."/>
            <person name="Gwinn-Giglio M."/>
            <person name="Han C.S."/>
            <person name="Khouri H."/>
            <person name="Kiss H."/>
            <person name="Kothari S.P."/>
            <person name="Madupu R."/>
            <person name="Nelson K.E."/>
            <person name="Nelson W.C."/>
            <person name="Paulsen I."/>
            <person name="Penn K."/>
            <person name="Ren Q."/>
            <person name="Rosovitz M.J."/>
            <person name="Selengut J.D."/>
            <person name="Shrivastava S."/>
            <person name="Sullivan S.A."/>
            <person name="Tapia R."/>
            <person name="Thompson L.S."/>
            <person name="Watkins K.L."/>
            <person name="Yang Q."/>
            <person name="Yu C."/>
            <person name="Zafar N."/>
            <person name="Zhou L."/>
            <person name="Kuske C.R."/>
        </authorList>
    </citation>
    <scope>NUCLEOTIDE SEQUENCE [LARGE SCALE GENOMIC DNA]</scope>
    <source>
        <strain evidence="2">ATCC 51196 / DSM 11244 / BCRC 80197 / JCM 7670 / NBRC 15755 / NCIMB 13165 / 161</strain>
    </source>
</reference>
<accession>C1F5X1</accession>
<dbReference type="KEGG" id="aca:ACP_1378"/>
<evidence type="ECO:0000313" key="1">
    <source>
        <dbReference type="EMBL" id="ACO32164.1"/>
    </source>
</evidence>
<gene>
    <name evidence="1" type="ordered locus">ACP_1378</name>
</gene>
<sequence length="53" mass="5756">MNPDSLFEQAERRVALHLQNAVYFPAFAGFLEEISVLVTMQHCGISASGACGK</sequence>
<dbReference type="InParanoid" id="C1F5X1"/>